<organism evidence="5 6">
    <name type="scientific">Streptomyces vulcanius</name>
    <dbReference type="NCBI Taxonomy" id="1441876"/>
    <lineage>
        <taxon>Bacteria</taxon>
        <taxon>Bacillati</taxon>
        <taxon>Actinomycetota</taxon>
        <taxon>Actinomycetes</taxon>
        <taxon>Kitasatosporales</taxon>
        <taxon>Streptomycetaceae</taxon>
        <taxon>Streptomyces</taxon>
    </lineage>
</organism>
<dbReference type="EMBL" id="JBHSFK010000033">
    <property type="protein sequence ID" value="MFC4505281.1"/>
    <property type="molecule type" value="Genomic_DNA"/>
</dbReference>
<evidence type="ECO:0000256" key="1">
    <source>
        <dbReference type="ARBA" id="ARBA00023015"/>
    </source>
</evidence>
<dbReference type="InterPro" id="IPR000792">
    <property type="entry name" value="Tscrpt_reg_LuxR_C"/>
</dbReference>
<keyword evidence="6" id="KW-1185">Reference proteome</keyword>
<dbReference type="PROSITE" id="PS50043">
    <property type="entry name" value="HTH_LUXR_2"/>
    <property type="match status" value="1"/>
</dbReference>
<accession>A0ABV9B3Z7</accession>
<dbReference type="Gene3D" id="1.10.10.10">
    <property type="entry name" value="Winged helix-like DNA-binding domain superfamily/Winged helix DNA-binding domain"/>
    <property type="match status" value="1"/>
</dbReference>
<reference evidence="6" key="1">
    <citation type="journal article" date="2019" name="Int. J. Syst. Evol. Microbiol.">
        <title>The Global Catalogue of Microorganisms (GCM) 10K type strain sequencing project: providing services to taxonomists for standard genome sequencing and annotation.</title>
        <authorList>
            <consortium name="The Broad Institute Genomics Platform"/>
            <consortium name="The Broad Institute Genome Sequencing Center for Infectious Disease"/>
            <person name="Wu L."/>
            <person name="Ma J."/>
        </authorList>
    </citation>
    <scope>NUCLEOTIDE SEQUENCE [LARGE SCALE GENOMIC DNA]</scope>
    <source>
        <strain evidence="6">CGMCC 4.7177</strain>
    </source>
</reference>
<evidence type="ECO:0000256" key="2">
    <source>
        <dbReference type="ARBA" id="ARBA00023125"/>
    </source>
</evidence>
<dbReference type="PANTHER" id="PTHR44688:SF16">
    <property type="entry name" value="DNA-BINDING TRANSCRIPTIONAL ACTIVATOR DEVR_DOSR"/>
    <property type="match status" value="1"/>
</dbReference>
<dbReference type="RefSeq" id="WP_381182567.1">
    <property type="nucleotide sequence ID" value="NZ_JBHSFK010000033.1"/>
</dbReference>
<keyword evidence="2" id="KW-0238">DNA-binding</keyword>
<evidence type="ECO:0000259" key="4">
    <source>
        <dbReference type="PROSITE" id="PS50043"/>
    </source>
</evidence>
<comment type="caution">
    <text evidence="5">The sequence shown here is derived from an EMBL/GenBank/DDBJ whole genome shotgun (WGS) entry which is preliminary data.</text>
</comment>
<dbReference type="PRINTS" id="PR00038">
    <property type="entry name" value="HTHLUXR"/>
</dbReference>
<feature type="domain" description="HTH luxR-type" evidence="4">
    <location>
        <begin position="83"/>
        <end position="146"/>
    </location>
</feature>
<name>A0ABV9B3Z7_9ACTN</name>
<evidence type="ECO:0000313" key="5">
    <source>
        <dbReference type="EMBL" id="MFC4505281.1"/>
    </source>
</evidence>
<gene>
    <name evidence="5" type="ORF">ACFPIH_38435</name>
</gene>
<dbReference type="SMART" id="SM00421">
    <property type="entry name" value="HTH_LUXR"/>
    <property type="match status" value="1"/>
</dbReference>
<keyword evidence="3" id="KW-0804">Transcription</keyword>
<dbReference type="SUPFAM" id="SSF46894">
    <property type="entry name" value="C-terminal effector domain of the bipartite response regulators"/>
    <property type="match status" value="1"/>
</dbReference>
<dbReference type="PANTHER" id="PTHR44688">
    <property type="entry name" value="DNA-BINDING TRANSCRIPTIONAL ACTIVATOR DEVR_DOSR"/>
    <property type="match status" value="1"/>
</dbReference>
<dbReference type="Proteomes" id="UP001595839">
    <property type="component" value="Unassembled WGS sequence"/>
</dbReference>
<sequence length="146" mass="15801">MRDTTSAEIARTVETLVPRTGEAPGVDLVLRGFAALITNGYERAVPHLRRACAMMFDAMRATGYAARAAQELAATGARAQRGTAGTTSTLTPQELQIARLAKGAATNAEIAAQLYISASTVDYHLRKVFRKLDVTSRRQLHHAFDD</sequence>
<protein>
    <submittedName>
        <fullName evidence="5">Helix-turn-helix transcriptional regulator</fullName>
    </submittedName>
</protein>
<keyword evidence="1" id="KW-0805">Transcription regulation</keyword>
<proteinExistence type="predicted"/>
<dbReference type="CDD" id="cd06170">
    <property type="entry name" value="LuxR_C_like"/>
    <property type="match status" value="1"/>
</dbReference>
<dbReference type="InterPro" id="IPR036388">
    <property type="entry name" value="WH-like_DNA-bd_sf"/>
</dbReference>
<dbReference type="InterPro" id="IPR016032">
    <property type="entry name" value="Sig_transdc_resp-reg_C-effctor"/>
</dbReference>
<evidence type="ECO:0000313" key="6">
    <source>
        <dbReference type="Proteomes" id="UP001595839"/>
    </source>
</evidence>
<evidence type="ECO:0000256" key="3">
    <source>
        <dbReference type="ARBA" id="ARBA00023163"/>
    </source>
</evidence>
<dbReference type="Pfam" id="PF00196">
    <property type="entry name" value="GerE"/>
    <property type="match status" value="1"/>
</dbReference>